<dbReference type="Proteomes" id="UP001321473">
    <property type="component" value="Unassembled WGS sequence"/>
</dbReference>
<feature type="non-terminal residue" evidence="2">
    <location>
        <position position="100"/>
    </location>
</feature>
<dbReference type="AlphaFoldDB" id="A0AAQ4F412"/>
<evidence type="ECO:0000256" key="1">
    <source>
        <dbReference type="SAM" id="SignalP"/>
    </source>
</evidence>
<gene>
    <name evidence="2" type="ORF">V5799_017116</name>
</gene>
<feature type="chain" id="PRO_5042919044" evidence="1">
    <location>
        <begin position="18"/>
        <end position="100"/>
    </location>
</feature>
<keyword evidence="1" id="KW-0732">Signal</keyword>
<name>A0AAQ4F412_AMBAM</name>
<evidence type="ECO:0000313" key="3">
    <source>
        <dbReference type="Proteomes" id="UP001321473"/>
    </source>
</evidence>
<protein>
    <submittedName>
        <fullName evidence="2">Uncharacterized protein</fullName>
    </submittedName>
</protein>
<comment type="caution">
    <text evidence="2">The sequence shown here is derived from an EMBL/GenBank/DDBJ whole genome shotgun (WGS) entry which is preliminary data.</text>
</comment>
<sequence>MGLLLFVVIELQPATKATVNVNAVKYIAKLYDVCMNGVGKTPENLHKLIPFLDKTLWDGTVKGLAGADQASAFEEYHVKLMKEFNFHPFGRMLKQDEIWV</sequence>
<accession>A0AAQ4F412</accession>
<reference evidence="2 3" key="1">
    <citation type="journal article" date="2023" name="Arcadia Sci">
        <title>De novo assembly of a long-read Amblyomma americanum tick genome.</title>
        <authorList>
            <person name="Chou S."/>
            <person name="Poskanzer K.E."/>
            <person name="Rollins M."/>
            <person name="Thuy-Boun P.S."/>
        </authorList>
    </citation>
    <scope>NUCLEOTIDE SEQUENCE [LARGE SCALE GENOMIC DNA]</scope>
    <source>
        <strain evidence="2">F_SG_1</strain>
        <tissue evidence="2">Salivary glands</tissue>
    </source>
</reference>
<evidence type="ECO:0000313" key="2">
    <source>
        <dbReference type="EMBL" id="KAK8781543.1"/>
    </source>
</evidence>
<dbReference type="EMBL" id="JARKHS020007574">
    <property type="protein sequence ID" value="KAK8781543.1"/>
    <property type="molecule type" value="Genomic_DNA"/>
</dbReference>
<proteinExistence type="predicted"/>
<keyword evidence="3" id="KW-1185">Reference proteome</keyword>
<feature type="signal peptide" evidence="1">
    <location>
        <begin position="1"/>
        <end position="17"/>
    </location>
</feature>
<organism evidence="2 3">
    <name type="scientific">Amblyomma americanum</name>
    <name type="common">Lone star tick</name>
    <dbReference type="NCBI Taxonomy" id="6943"/>
    <lineage>
        <taxon>Eukaryota</taxon>
        <taxon>Metazoa</taxon>
        <taxon>Ecdysozoa</taxon>
        <taxon>Arthropoda</taxon>
        <taxon>Chelicerata</taxon>
        <taxon>Arachnida</taxon>
        <taxon>Acari</taxon>
        <taxon>Parasitiformes</taxon>
        <taxon>Ixodida</taxon>
        <taxon>Ixodoidea</taxon>
        <taxon>Ixodidae</taxon>
        <taxon>Amblyomminae</taxon>
        <taxon>Amblyomma</taxon>
    </lineage>
</organism>